<name>A0A382UNB7_9ZZZZ</name>
<gene>
    <name evidence="1" type="ORF">METZ01_LOCUS388052</name>
</gene>
<dbReference type="EMBL" id="UINC01145207">
    <property type="protein sequence ID" value="SVD35198.1"/>
    <property type="molecule type" value="Genomic_DNA"/>
</dbReference>
<sequence length="35" mass="3776">MLRTGKQPFDFRPSSGLLGPLLCGVPKVTGKCWGQ</sequence>
<reference evidence="1" key="1">
    <citation type="submission" date="2018-05" db="EMBL/GenBank/DDBJ databases">
        <authorList>
            <person name="Lanie J.A."/>
            <person name="Ng W.-L."/>
            <person name="Kazmierczak K.M."/>
            <person name="Andrzejewski T.M."/>
            <person name="Davidsen T.M."/>
            <person name="Wayne K.J."/>
            <person name="Tettelin H."/>
            <person name="Glass J.I."/>
            <person name="Rusch D."/>
            <person name="Podicherti R."/>
            <person name="Tsui H.-C.T."/>
            <person name="Winkler M.E."/>
        </authorList>
    </citation>
    <scope>NUCLEOTIDE SEQUENCE</scope>
</reference>
<organism evidence="1">
    <name type="scientific">marine metagenome</name>
    <dbReference type="NCBI Taxonomy" id="408172"/>
    <lineage>
        <taxon>unclassified sequences</taxon>
        <taxon>metagenomes</taxon>
        <taxon>ecological metagenomes</taxon>
    </lineage>
</organism>
<evidence type="ECO:0000313" key="1">
    <source>
        <dbReference type="EMBL" id="SVD35198.1"/>
    </source>
</evidence>
<protein>
    <submittedName>
        <fullName evidence="1">Uncharacterized protein</fullName>
    </submittedName>
</protein>
<accession>A0A382UNB7</accession>
<dbReference type="AlphaFoldDB" id="A0A382UNB7"/>
<proteinExistence type="predicted"/>